<reference evidence="1" key="1">
    <citation type="submission" date="2014-11" db="EMBL/GenBank/DDBJ databases">
        <authorList>
            <person name="Amaro Gonzalez C."/>
        </authorList>
    </citation>
    <scope>NUCLEOTIDE SEQUENCE</scope>
</reference>
<accession>A0A0E9VRY7</accession>
<organism evidence="1">
    <name type="scientific">Anguilla anguilla</name>
    <name type="common">European freshwater eel</name>
    <name type="synonym">Muraena anguilla</name>
    <dbReference type="NCBI Taxonomy" id="7936"/>
    <lineage>
        <taxon>Eukaryota</taxon>
        <taxon>Metazoa</taxon>
        <taxon>Chordata</taxon>
        <taxon>Craniata</taxon>
        <taxon>Vertebrata</taxon>
        <taxon>Euteleostomi</taxon>
        <taxon>Actinopterygii</taxon>
        <taxon>Neopterygii</taxon>
        <taxon>Teleostei</taxon>
        <taxon>Anguilliformes</taxon>
        <taxon>Anguillidae</taxon>
        <taxon>Anguilla</taxon>
    </lineage>
</organism>
<sequence>MNHRVPKRRPADLTQIIILYRLRTQGVSDAELDAYS</sequence>
<proteinExistence type="predicted"/>
<name>A0A0E9VRY7_ANGAN</name>
<evidence type="ECO:0000313" key="1">
    <source>
        <dbReference type="EMBL" id="JAH80762.1"/>
    </source>
</evidence>
<protein>
    <submittedName>
        <fullName evidence="1">Uncharacterized protein</fullName>
    </submittedName>
</protein>
<dbReference type="EMBL" id="GBXM01027815">
    <property type="protein sequence ID" value="JAH80762.1"/>
    <property type="molecule type" value="Transcribed_RNA"/>
</dbReference>
<reference evidence="1" key="2">
    <citation type="journal article" date="2015" name="Fish Shellfish Immunol.">
        <title>Early steps in the European eel (Anguilla anguilla)-Vibrio vulnificus interaction in the gills: Role of the RtxA13 toxin.</title>
        <authorList>
            <person name="Callol A."/>
            <person name="Pajuelo D."/>
            <person name="Ebbesson L."/>
            <person name="Teles M."/>
            <person name="MacKenzie S."/>
            <person name="Amaro C."/>
        </authorList>
    </citation>
    <scope>NUCLEOTIDE SEQUENCE</scope>
</reference>
<dbReference type="AlphaFoldDB" id="A0A0E9VRY7"/>